<feature type="compositionally biased region" description="Basic and acidic residues" evidence="13">
    <location>
        <begin position="1253"/>
        <end position="1264"/>
    </location>
</feature>
<dbReference type="CDD" id="cd00041">
    <property type="entry name" value="CUB"/>
    <property type="match status" value="2"/>
</dbReference>
<feature type="domain" description="WSC" evidence="19">
    <location>
        <begin position="882"/>
        <end position="977"/>
    </location>
</feature>
<dbReference type="PROSITE" id="PS00021">
    <property type="entry name" value="KRINGLE_1"/>
    <property type="match status" value="1"/>
</dbReference>
<evidence type="ECO:0000256" key="3">
    <source>
        <dbReference type="ARBA" id="ARBA00022687"/>
    </source>
</evidence>
<keyword evidence="2 11" id="KW-0420">Kringle</keyword>
<dbReference type="SUPFAM" id="SSF49854">
    <property type="entry name" value="Spermadhesin, CUB domain"/>
    <property type="match status" value="2"/>
</dbReference>
<dbReference type="Gene3D" id="2.10.70.10">
    <property type="entry name" value="Complement Module, domain 1"/>
    <property type="match status" value="2"/>
</dbReference>
<dbReference type="SUPFAM" id="SSF57440">
    <property type="entry name" value="Kringle-like"/>
    <property type="match status" value="3"/>
</dbReference>
<dbReference type="CDD" id="cd00033">
    <property type="entry name" value="CCP"/>
    <property type="match status" value="2"/>
</dbReference>
<keyword evidence="5 15" id="KW-0732">Signal</keyword>
<dbReference type="Gene3D" id="2.40.20.10">
    <property type="entry name" value="Plasminogen Kringle 4"/>
    <property type="match status" value="3"/>
</dbReference>
<feature type="compositionally biased region" description="Low complexity" evidence="13">
    <location>
        <begin position="1193"/>
        <end position="1208"/>
    </location>
</feature>
<feature type="domain" description="Kringle" evidence="17">
    <location>
        <begin position="35"/>
        <end position="99"/>
    </location>
</feature>
<feature type="disulfide bond" evidence="11">
    <location>
        <begin position="852"/>
        <end position="875"/>
    </location>
</feature>
<comment type="caution">
    <text evidence="11">Lacks conserved residue(s) required for the propagation of feature annotation.</text>
</comment>
<name>A0A6P5ADR5_BRABE</name>
<dbReference type="PANTHER" id="PTHR24269">
    <property type="entry name" value="KREMEN PROTEIN"/>
    <property type="match status" value="1"/>
</dbReference>
<evidence type="ECO:0000256" key="7">
    <source>
        <dbReference type="ARBA" id="ARBA00023136"/>
    </source>
</evidence>
<evidence type="ECO:0000256" key="13">
    <source>
        <dbReference type="SAM" id="MobiDB-lite"/>
    </source>
</evidence>
<dbReference type="Gene3D" id="2.60.120.290">
    <property type="entry name" value="Spermadhesin, CUB domain"/>
    <property type="match status" value="2"/>
</dbReference>
<feature type="compositionally biased region" description="Polar residues" evidence="13">
    <location>
        <begin position="629"/>
        <end position="639"/>
    </location>
</feature>
<dbReference type="SMART" id="SM00042">
    <property type="entry name" value="CUB"/>
    <property type="match status" value="2"/>
</dbReference>
<organism evidence="20 21">
    <name type="scientific">Branchiostoma belcheri</name>
    <name type="common">Amphioxus</name>
    <dbReference type="NCBI Taxonomy" id="7741"/>
    <lineage>
        <taxon>Eukaryota</taxon>
        <taxon>Metazoa</taxon>
        <taxon>Chordata</taxon>
        <taxon>Cephalochordata</taxon>
        <taxon>Leptocardii</taxon>
        <taxon>Amphioxiformes</taxon>
        <taxon>Branchiostomatidae</taxon>
        <taxon>Branchiostoma</taxon>
    </lineage>
</organism>
<feature type="domain" description="Kringle" evidence="17">
    <location>
        <begin position="729"/>
        <end position="795"/>
    </location>
</feature>
<evidence type="ECO:0000256" key="12">
    <source>
        <dbReference type="PROSITE-ProRule" id="PRU00302"/>
    </source>
</evidence>
<dbReference type="InterPro" id="IPR051836">
    <property type="entry name" value="Kremen_rcpt"/>
</dbReference>
<feature type="compositionally biased region" description="Polar residues" evidence="13">
    <location>
        <begin position="1389"/>
        <end position="1401"/>
    </location>
</feature>
<dbReference type="OrthoDB" id="10043713at2759"/>
<keyword evidence="8 11" id="KW-1015">Disulfide bond</keyword>
<feature type="compositionally biased region" description="Low complexity" evidence="13">
    <location>
        <begin position="1222"/>
        <end position="1235"/>
    </location>
</feature>
<dbReference type="Proteomes" id="UP000515135">
    <property type="component" value="Unplaced"/>
</dbReference>
<evidence type="ECO:0000259" key="18">
    <source>
        <dbReference type="PROSITE" id="PS50923"/>
    </source>
</evidence>
<comment type="subcellular location">
    <subcellularLocation>
        <location evidence="1">Membrane</location>
        <topology evidence="1">Single-pass membrane protein</topology>
    </subcellularLocation>
</comment>
<dbReference type="Pfam" id="PF00084">
    <property type="entry name" value="Sushi"/>
    <property type="match status" value="2"/>
</dbReference>
<evidence type="ECO:0000256" key="1">
    <source>
        <dbReference type="ARBA" id="ARBA00004167"/>
    </source>
</evidence>
<protein>
    <recommendedName>
        <fullName evidence="10">Kringle-containing protein marking the eye and the nose</fullName>
    </recommendedName>
</protein>
<gene>
    <name evidence="21" type="primary">LOC109485346</name>
</gene>
<evidence type="ECO:0000259" key="19">
    <source>
        <dbReference type="PROSITE" id="PS51212"/>
    </source>
</evidence>
<dbReference type="InterPro" id="IPR035914">
    <property type="entry name" value="Sperma_CUB_dom_sf"/>
</dbReference>
<dbReference type="InterPro" id="IPR002889">
    <property type="entry name" value="WSC_carb-bd"/>
</dbReference>
<dbReference type="SUPFAM" id="SSF57535">
    <property type="entry name" value="Complement control module/SCR domain"/>
    <property type="match status" value="2"/>
</dbReference>
<feature type="domain" description="WSC" evidence="19">
    <location>
        <begin position="101"/>
        <end position="195"/>
    </location>
</feature>
<sequence>MASTHVWMSLCLLWMFSAGKCQQQNTKECYTRSKSGVRYEGLLDISKSGQPCLPWNETELPFVGNHSYCRAPRPRDLQPWCYIQGRVSRLDVPCEVEHCKESAHIGCFRLDKPPTDVLASEAPTAEDSMTVDRCLKLCRNKKIPDYAGLTDGNKCYCTYYAKQRLSEADDCLSPCKGNENQNCGGDTSIDIYDVNMGRCGGKHYGLEGTLYSPGSPGLYPGGVNCTWEINVPGNRIIQLRFKDRNIAYPTDIVDVQDMGYPLKRDRISQVNQGKRFLSSSNSVRVYFRSDPKSGGGQFTLFYKGLASCPAPTIPNGSLELDRKLKPDRALFKPGEEVNFTFSCDAGYRKCRKKRKSATCKNNGSWSKLPECRPEHHDTCDVQTSTDTSTTQQTHHKTTHPPTAETTPRASTIHDQVTTVRRKTLYQTSGSTMTPTHTFTSSSHMETVTASSEPTDSTSKLEPPEEPNLYEGQGQGAGNNIIIIASVVSGCALLAVGVVTCIVISKRRTRARKRPRLNAAPHGQNRESEVVDDVLTYNFRTLANTAQIRLQIISTVDGAGSDPSYQCPDAGYATASMTKTKKKLSDPPGETVYQNAIMFSTTERASTKKDPSKAPAIYTKVKKKKRQVDSPGSTLGSQTSRSERDVDPCEAKVRPEPCPRTVTLYAKVNKKRPPEPLPWELEELREPGPDPEVTYPELDHVQCHVAEVTEFLPDVTPSHSEECYRRDDGGVKYDGELAVSETGQPCVYWSETDVVLAGPDHRNYCRAPRPGDLVPWCYVRTEEGELVERRCDIQHCTVCYTVTGADYRGNQSRPGPGGAPCVSWTDRGTYNGKSVHAENQENRNRGVGEHNYCRNPSTYFSPWCYTGGGETDYRPCHIQDCKAPGYLGCYNDDDGNLIPKAVTPPKWSLTIESCLEHCRLITRRYAVIRNGQDCYCTDGVTSTAKPLKPSNACGVRCHGNMFQYCGGYKRTVSVFDTNMGRCNISRYGQQGTIYSPNYPGSYPSSTDCHWNISVPEDHLIKLRFQLFSINEASWVGVGRAGGVRITGQDPVGGYVTSSAAASVHFRARPSQDSAGPRAREDDGMPNGFILLFEAIRRCPTPTIAHGDFDVIRPMTVVSDGSIVAGDTVRFYCDDGYRLTGPERLLCTKNGDFDKDVPVCHIPETIVIVIARTTRRTTPPPLPLTSREGSELHPGTSGTSTRSTIARTTALDTTLQPLTLVTALRTTTPSRRPTTRPLPRPTKTKRPSAPGPDQRTTEPSRERSPERTAPGASVTTQSSVTLPDGKATSIPFTTDSRKHPIARDEVNIVPANTGKAEFFALIAIAVAALAFLFLLLILVVWSCRRRNHKIKHQKMENYRTEIRAPPTGGTTSENVPMSDMSSSGQQGDSMANGTAGPNPQENADMSDDVDSDIEPEVTYTELDLSMNWDAPVRRTQPETVYAQIRPPPDKTGATYAV</sequence>
<dbReference type="GO" id="GO:0005886">
    <property type="term" value="C:plasma membrane"/>
    <property type="evidence" value="ECO:0007669"/>
    <property type="project" value="TreeGrafter"/>
</dbReference>
<dbReference type="GeneID" id="109485346"/>
<evidence type="ECO:0000256" key="2">
    <source>
        <dbReference type="ARBA" id="ARBA00022572"/>
    </source>
</evidence>
<dbReference type="SMART" id="SM00130">
    <property type="entry name" value="KR"/>
    <property type="match status" value="3"/>
</dbReference>
<keyword evidence="6 14" id="KW-1133">Transmembrane helix</keyword>
<feature type="domain" description="Kringle" evidence="17">
    <location>
        <begin position="797"/>
        <end position="880"/>
    </location>
</feature>
<evidence type="ECO:0000256" key="5">
    <source>
        <dbReference type="ARBA" id="ARBA00022729"/>
    </source>
</evidence>
<keyword evidence="7 14" id="KW-0472">Membrane</keyword>
<evidence type="ECO:0000259" key="16">
    <source>
        <dbReference type="PROSITE" id="PS01180"/>
    </source>
</evidence>
<feature type="domain" description="Sushi" evidence="18">
    <location>
        <begin position="306"/>
        <end position="373"/>
    </location>
</feature>
<reference evidence="21" key="1">
    <citation type="submission" date="2025-08" db="UniProtKB">
        <authorList>
            <consortium name="RefSeq"/>
        </authorList>
    </citation>
    <scope>IDENTIFICATION</scope>
    <source>
        <tissue evidence="21">Gonad</tissue>
    </source>
</reference>
<feature type="compositionally biased region" description="Low complexity" evidence="13">
    <location>
        <begin position="1375"/>
        <end position="1388"/>
    </location>
</feature>
<feature type="compositionally biased region" description="Polar residues" evidence="13">
    <location>
        <begin position="427"/>
        <end position="459"/>
    </location>
</feature>
<dbReference type="InterPro" id="IPR035976">
    <property type="entry name" value="Sushi/SCR/CCP_sf"/>
</dbReference>
<dbReference type="KEGG" id="bbel:109485346"/>
<evidence type="ECO:0000256" key="10">
    <source>
        <dbReference type="ARBA" id="ARBA00032328"/>
    </source>
</evidence>
<feature type="signal peptide" evidence="15">
    <location>
        <begin position="1"/>
        <end position="23"/>
    </location>
</feature>
<keyword evidence="9" id="KW-0325">Glycoprotein</keyword>
<dbReference type="PANTHER" id="PTHR24269:SF26">
    <property type="entry name" value="KRINGLE-CONTAINING PROTEIN MARKING THE EYE AND THE NOSE"/>
    <property type="match status" value="1"/>
</dbReference>
<proteinExistence type="predicted"/>
<feature type="transmembrane region" description="Helical" evidence="14">
    <location>
        <begin position="1316"/>
        <end position="1339"/>
    </location>
</feature>
<feature type="compositionally biased region" description="Acidic residues" evidence="13">
    <location>
        <begin position="1402"/>
        <end position="1413"/>
    </location>
</feature>
<keyword evidence="3" id="KW-0879">Wnt signaling pathway</keyword>
<keyword evidence="20" id="KW-1185">Reference proteome</keyword>
<dbReference type="RefSeq" id="XP_019644464.1">
    <property type="nucleotide sequence ID" value="XM_019788905.1"/>
</dbReference>
<accession>A0A6P5ADR5</accession>
<dbReference type="InterPro" id="IPR000859">
    <property type="entry name" value="CUB_dom"/>
</dbReference>
<dbReference type="InterPro" id="IPR000436">
    <property type="entry name" value="Sushi_SCR_CCP_dom"/>
</dbReference>
<feature type="region of interest" description="Disordered" evidence="13">
    <location>
        <begin position="427"/>
        <end position="472"/>
    </location>
</feature>
<keyword evidence="4 14" id="KW-0812">Transmembrane</keyword>
<evidence type="ECO:0000256" key="9">
    <source>
        <dbReference type="ARBA" id="ARBA00023180"/>
    </source>
</evidence>
<dbReference type="GO" id="GO:0016055">
    <property type="term" value="P:Wnt signaling pathway"/>
    <property type="evidence" value="ECO:0007669"/>
    <property type="project" value="UniProtKB-KW"/>
</dbReference>
<feature type="chain" id="PRO_5028370393" description="Kringle-containing protein marking the eye and the nose" evidence="15">
    <location>
        <begin position="24"/>
        <end position="1455"/>
    </location>
</feature>
<evidence type="ECO:0000259" key="17">
    <source>
        <dbReference type="PROSITE" id="PS50070"/>
    </source>
</evidence>
<dbReference type="InterPro" id="IPR013806">
    <property type="entry name" value="Kringle-like"/>
</dbReference>
<dbReference type="SMART" id="SM00032">
    <property type="entry name" value="CCP"/>
    <property type="match status" value="2"/>
</dbReference>
<dbReference type="PROSITE" id="PS50923">
    <property type="entry name" value="SUSHI"/>
    <property type="match status" value="2"/>
</dbReference>
<evidence type="ECO:0000256" key="6">
    <source>
        <dbReference type="ARBA" id="ARBA00022989"/>
    </source>
</evidence>
<feature type="domain" description="CUB" evidence="16">
    <location>
        <begin position="964"/>
        <end position="1094"/>
    </location>
</feature>
<evidence type="ECO:0000256" key="11">
    <source>
        <dbReference type="PROSITE-ProRule" id="PRU00121"/>
    </source>
</evidence>
<dbReference type="Pfam" id="PF01822">
    <property type="entry name" value="WSC"/>
    <property type="match status" value="2"/>
</dbReference>
<dbReference type="Pfam" id="PF00051">
    <property type="entry name" value="Kringle"/>
    <property type="match status" value="1"/>
</dbReference>
<feature type="region of interest" description="Disordered" evidence="13">
    <location>
        <begin position="371"/>
        <end position="412"/>
    </location>
</feature>
<feature type="domain" description="Sushi" evidence="18">
    <location>
        <begin position="1095"/>
        <end position="1160"/>
    </location>
</feature>
<dbReference type="InterPro" id="IPR000001">
    <property type="entry name" value="Kringle"/>
</dbReference>
<feature type="region of interest" description="Disordered" evidence="13">
    <location>
        <begin position="1174"/>
        <end position="1292"/>
    </location>
</feature>
<evidence type="ECO:0000256" key="15">
    <source>
        <dbReference type="SAM" id="SignalP"/>
    </source>
</evidence>
<dbReference type="Pfam" id="PF00431">
    <property type="entry name" value="CUB"/>
    <property type="match status" value="2"/>
</dbReference>
<dbReference type="InterPro" id="IPR018056">
    <property type="entry name" value="Kringle_CS"/>
</dbReference>
<dbReference type="PROSITE" id="PS50070">
    <property type="entry name" value="KRINGLE_2"/>
    <property type="match status" value="3"/>
</dbReference>
<dbReference type="PROSITE" id="PS01180">
    <property type="entry name" value="CUB"/>
    <property type="match status" value="2"/>
</dbReference>
<feature type="compositionally biased region" description="Low complexity" evidence="13">
    <location>
        <begin position="380"/>
        <end position="392"/>
    </location>
</feature>
<dbReference type="PROSITE" id="PS51212">
    <property type="entry name" value="WSC"/>
    <property type="match status" value="2"/>
</dbReference>
<keyword evidence="12" id="KW-0768">Sushi</keyword>
<evidence type="ECO:0000256" key="8">
    <source>
        <dbReference type="ARBA" id="ARBA00023157"/>
    </source>
</evidence>
<dbReference type="InterPro" id="IPR038178">
    <property type="entry name" value="Kringle_sf"/>
</dbReference>
<feature type="region of interest" description="Disordered" evidence="13">
    <location>
        <begin position="602"/>
        <end position="653"/>
    </location>
</feature>
<feature type="compositionally biased region" description="Basic and acidic residues" evidence="13">
    <location>
        <begin position="640"/>
        <end position="653"/>
    </location>
</feature>
<evidence type="ECO:0000313" key="21">
    <source>
        <dbReference type="RefSeq" id="XP_019644464.1"/>
    </source>
</evidence>
<evidence type="ECO:0000256" key="14">
    <source>
        <dbReference type="SAM" id="Phobius"/>
    </source>
</evidence>
<feature type="region of interest" description="Disordered" evidence="13">
    <location>
        <begin position="1359"/>
        <end position="1455"/>
    </location>
</feature>
<dbReference type="SMART" id="SM00321">
    <property type="entry name" value="WSC"/>
    <property type="match status" value="2"/>
</dbReference>
<feature type="disulfide bond" evidence="12">
    <location>
        <begin position="1131"/>
        <end position="1158"/>
    </location>
</feature>
<evidence type="ECO:0000313" key="20">
    <source>
        <dbReference type="Proteomes" id="UP000515135"/>
    </source>
</evidence>
<evidence type="ECO:0000256" key="4">
    <source>
        <dbReference type="ARBA" id="ARBA00022692"/>
    </source>
</evidence>
<dbReference type="PRINTS" id="PR00018">
    <property type="entry name" value="KRINGLE"/>
</dbReference>
<feature type="domain" description="CUB" evidence="16">
    <location>
        <begin position="199"/>
        <end position="305"/>
    </location>
</feature>